<protein>
    <submittedName>
        <fullName evidence="3">Uncharacterized protein</fullName>
    </submittedName>
</protein>
<comment type="caution">
    <text evidence="3">The sequence shown here is derived from an EMBL/GenBank/DDBJ whole genome shotgun (WGS) entry which is preliminary data.</text>
</comment>
<evidence type="ECO:0000256" key="2">
    <source>
        <dbReference type="SAM" id="Phobius"/>
    </source>
</evidence>
<sequence>MSEGHRRSSQYSTTPIVARRRSSTARYGKEPVDLYPSRRASQIALRQKDIQRRENFKRLANALSALAVAAAFWFFLPLWLPKNPRFQTYSYSSDSPSLKDSPFEIDYLRRRLPTMVNQVANMSMSVSKIAPGGMLLNIIGDQADEARMLAKKNLFNTNIFGEENNDDAGRIFRQLTGQYRAAFVHARAANDDLDKFGTISKALAEGTLKGLTNITKELTITSKLLDSPDIYAALQNFSSRAIESLKDIQSDRNTLTEKIKRIISFGYLADLDKDLAKIASSKAELQHYGNDAKTYLLNKKKTYDKYKKSCDMAGIFCRKNPAPKLEPAETWLLCVLSGAECEVMDGISSDLTKQRKCLDGLLNKAAEQLTDMNEKLKNDLFYVESGKEAQKGWPTWYSGLSTAPLVTGALKDIKEMAGRFERDLRTAQGKVKEGEKVRNVVEVRCWRNRGVCLYENFVRGKDLLGL</sequence>
<name>A0A9N9LLM2_9HELO</name>
<proteinExistence type="predicted"/>
<dbReference type="EMBL" id="CAJVRM010000109">
    <property type="protein sequence ID" value="CAG8974589.1"/>
    <property type="molecule type" value="Genomic_DNA"/>
</dbReference>
<evidence type="ECO:0000256" key="1">
    <source>
        <dbReference type="SAM" id="MobiDB-lite"/>
    </source>
</evidence>
<evidence type="ECO:0000313" key="4">
    <source>
        <dbReference type="Proteomes" id="UP000701801"/>
    </source>
</evidence>
<keyword evidence="2" id="KW-0472">Membrane</keyword>
<keyword evidence="2" id="KW-1133">Transmembrane helix</keyword>
<gene>
    <name evidence="3" type="ORF">HYALB_00004386</name>
</gene>
<feature type="transmembrane region" description="Helical" evidence="2">
    <location>
        <begin position="59"/>
        <end position="80"/>
    </location>
</feature>
<evidence type="ECO:0000313" key="3">
    <source>
        <dbReference type="EMBL" id="CAG8974589.1"/>
    </source>
</evidence>
<reference evidence="3" key="1">
    <citation type="submission" date="2021-07" db="EMBL/GenBank/DDBJ databases">
        <authorList>
            <person name="Durling M."/>
        </authorList>
    </citation>
    <scope>NUCLEOTIDE SEQUENCE</scope>
</reference>
<organism evidence="3 4">
    <name type="scientific">Hymenoscyphus albidus</name>
    <dbReference type="NCBI Taxonomy" id="595503"/>
    <lineage>
        <taxon>Eukaryota</taxon>
        <taxon>Fungi</taxon>
        <taxon>Dikarya</taxon>
        <taxon>Ascomycota</taxon>
        <taxon>Pezizomycotina</taxon>
        <taxon>Leotiomycetes</taxon>
        <taxon>Helotiales</taxon>
        <taxon>Helotiaceae</taxon>
        <taxon>Hymenoscyphus</taxon>
    </lineage>
</organism>
<feature type="region of interest" description="Disordered" evidence="1">
    <location>
        <begin position="1"/>
        <end position="27"/>
    </location>
</feature>
<dbReference type="AlphaFoldDB" id="A0A9N9LLM2"/>
<keyword evidence="2" id="KW-0812">Transmembrane</keyword>
<dbReference type="Proteomes" id="UP000701801">
    <property type="component" value="Unassembled WGS sequence"/>
</dbReference>
<keyword evidence="4" id="KW-1185">Reference proteome</keyword>
<accession>A0A9N9LLM2</accession>
<dbReference type="OrthoDB" id="10322585at2759"/>